<evidence type="ECO:0000313" key="10">
    <source>
        <dbReference type="Proteomes" id="UP000712527"/>
    </source>
</evidence>
<dbReference type="InterPro" id="IPR027417">
    <property type="entry name" value="P-loop_NTPase"/>
</dbReference>
<organism evidence="9 10">
    <name type="scientific">Olsenella profusa</name>
    <dbReference type="NCBI Taxonomy" id="138595"/>
    <lineage>
        <taxon>Bacteria</taxon>
        <taxon>Bacillati</taxon>
        <taxon>Actinomycetota</taxon>
        <taxon>Coriobacteriia</taxon>
        <taxon>Coriobacteriales</taxon>
        <taxon>Atopobiaceae</taxon>
        <taxon>Olsenella</taxon>
    </lineage>
</organism>
<dbReference type="Proteomes" id="UP000712527">
    <property type="component" value="Unassembled WGS sequence"/>
</dbReference>
<evidence type="ECO:0000259" key="8">
    <source>
        <dbReference type="PROSITE" id="PS50893"/>
    </source>
</evidence>
<dbReference type="Pfam" id="PF00005">
    <property type="entry name" value="ABC_tran"/>
    <property type="match status" value="1"/>
</dbReference>
<dbReference type="SUPFAM" id="SSF52540">
    <property type="entry name" value="P-loop containing nucleoside triphosphate hydrolases"/>
    <property type="match status" value="1"/>
</dbReference>
<sequence>MADRVKVFLRRNAFHRTGLRLLALVRKVDPLLAPLVFLDAALKVAALYAGLALTSGLVDSLVAADLRRSAVMAAGVVLVAFAQGCAHAALDRRVRVGVERCYLASYVMVRDYALSLDFQTMEDPELAERIAYIERTASMHGHLGSIPIFYRDMVSALLNIVTCVALVAGLCLAPPEATGALGVLASPGGSAVLLAVALVWAVRTNGLVGRARDRLASYVATEHTSVENRLSYLLGLSLEDVRAAKVTRIYDMGSMLMRNIEANQRASADFFDDWIAREGAIDTATSGVNALFVVASYVLVAAKVLAGAVTVGSFTTYAGALAQFGGAYAALVTANGQLREACAYLADLLEFLDMDDPRPHGSIPVEKRDDGQFEIAFEHVSFRYPGTDQWALRDVSFRLDTLGKLAVVGPNGAGKTTFIKLLCRLYDPTEGRITLNGVDIRKYDEEEYRDLFGVVFQDFKLFAFPVWENLAAGYARDDARMWEALRQAGADGLVRSWPDGLETRLYKDLGDGVMVSGGEAQKLALARALYKDAPVVILDEPTAALDPISEAEVYAGFDRMVTGRTAVYISHRMSSCRFCDKIAVFDAGRVVEVGTHEELLAVGRLYKRMWEAQASYYVGTERGGGAERD</sequence>
<evidence type="ECO:0000256" key="1">
    <source>
        <dbReference type="ARBA" id="ARBA00004651"/>
    </source>
</evidence>
<dbReference type="RefSeq" id="WP_204792364.1">
    <property type="nucleotide sequence ID" value="NZ_JACSNQ010000001.1"/>
</dbReference>
<protein>
    <submittedName>
        <fullName evidence="9">ABC transporter ATP-binding protein</fullName>
    </submittedName>
</protein>
<dbReference type="InterPro" id="IPR003593">
    <property type="entry name" value="AAA+_ATPase"/>
</dbReference>
<feature type="transmembrane region" description="Helical" evidence="7">
    <location>
        <begin position="31"/>
        <end position="51"/>
    </location>
</feature>
<dbReference type="Gene3D" id="3.40.50.300">
    <property type="entry name" value="P-loop containing nucleotide triphosphate hydrolases"/>
    <property type="match status" value="1"/>
</dbReference>
<dbReference type="EMBL" id="JACSNQ010000001">
    <property type="protein sequence ID" value="MBM6774015.1"/>
    <property type="molecule type" value="Genomic_DNA"/>
</dbReference>
<dbReference type="Gene3D" id="1.20.1560.10">
    <property type="entry name" value="ABC transporter type 1, transmembrane domain"/>
    <property type="match status" value="1"/>
</dbReference>
<dbReference type="InterPro" id="IPR039421">
    <property type="entry name" value="Type_1_exporter"/>
</dbReference>
<dbReference type="GO" id="GO:0005524">
    <property type="term" value="F:ATP binding"/>
    <property type="evidence" value="ECO:0007669"/>
    <property type="project" value="UniProtKB-KW"/>
</dbReference>
<reference evidence="9 10" key="1">
    <citation type="journal article" date="2021" name="Sci. Rep.">
        <title>The distribution of antibiotic resistance genes in chicken gut microbiota commensals.</title>
        <authorList>
            <person name="Juricova H."/>
            <person name="Matiasovicova J."/>
            <person name="Kubasova T."/>
            <person name="Cejkova D."/>
            <person name="Rychlik I."/>
        </authorList>
    </citation>
    <scope>NUCLEOTIDE SEQUENCE [LARGE SCALE GENOMIC DNA]</scope>
    <source>
        <strain evidence="9 10">An794</strain>
    </source>
</reference>
<evidence type="ECO:0000256" key="7">
    <source>
        <dbReference type="SAM" id="Phobius"/>
    </source>
</evidence>
<evidence type="ECO:0000256" key="3">
    <source>
        <dbReference type="ARBA" id="ARBA00022741"/>
    </source>
</evidence>
<accession>A0ABS2EZJ1</accession>
<comment type="subcellular location">
    <subcellularLocation>
        <location evidence="1">Cell membrane</location>
        <topology evidence="1">Multi-pass membrane protein</topology>
    </subcellularLocation>
</comment>
<keyword evidence="3" id="KW-0547">Nucleotide-binding</keyword>
<feature type="transmembrane region" description="Helical" evidence="7">
    <location>
        <begin position="181"/>
        <end position="202"/>
    </location>
</feature>
<feature type="domain" description="ABC transporter" evidence="8">
    <location>
        <begin position="375"/>
        <end position="612"/>
    </location>
</feature>
<keyword evidence="10" id="KW-1185">Reference proteome</keyword>
<name>A0ABS2EZJ1_9ACTN</name>
<dbReference type="InterPro" id="IPR036640">
    <property type="entry name" value="ABC1_TM_sf"/>
</dbReference>
<dbReference type="PANTHER" id="PTHR24221:SF646">
    <property type="entry name" value="HAEMOLYSIN SECRETION ATP-BINDING PROTEIN"/>
    <property type="match status" value="1"/>
</dbReference>
<keyword evidence="2 7" id="KW-0812">Transmembrane</keyword>
<dbReference type="InterPro" id="IPR003439">
    <property type="entry name" value="ABC_transporter-like_ATP-bd"/>
</dbReference>
<keyword evidence="4 9" id="KW-0067">ATP-binding</keyword>
<gene>
    <name evidence="9" type="ORF">H9X80_00370</name>
</gene>
<keyword evidence="6 7" id="KW-0472">Membrane</keyword>
<dbReference type="PROSITE" id="PS00211">
    <property type="entry name" value="ABC_TRANSPORTER_1"/>
    <property type="match status" value="1"/>
</dbReference>
<comment type="caution">
    <text evidence="9">The sequence shown here is derived from an EMBL/GenBank/DDBJ whole genome shotgun (WGS) entry which is preliminary data.</text>
</comment>
<evidence type="ECO:0000256" key="5">
    <source>
        <dbReference type="ARBA" id="ARBA00022989"/>
    </source>
</evidence>
<proteinExistence type="predicted"/>
<evidence type="ECO:0000256" key="4">
    <source>
        <dbReference type="ARBA" id="ARBA00022840"/>
    </source>
</evidence>
<feature type="transmembrane region" description="Helical" evidence="7">
    <location>
        <begin position="71"/>
        <end position="90"/>
    </location>
</feature>
<evidence type="ECO:0000256" key="6">
    <source>
        <dbReference type="ARBA" id="ARBA00023136"/>
    </source>
</evidence>
<dbReference type="PROSITE" id="PS50893">
    <property type="entry name" value="ABC_TRANSPORTER_2"/>
    <property type="match status" value="1"/>
</dbReference>
<keyword evidence="5 7" id="KW-1133">Transmembrane helix</keyword>
<dbReference type="SMART" id="SM00382">
    <property type="entry name" value="AAA"/>
    <property type="match status" value="1"/>
</dbReference>
<feature type="transmembrane region" description="Helical" evidence="7">
    <location>
        <begin position="156"/>
        <end position="175"/>
    </location>
</feature>
<evidence type="ECO:0000313" key="9">
    <source>
        <dbReference type="EMBL" id="MBM6774015.1"/>
    </source>
</evidence>
<evidence type="ECO:0000256" key="2">
    <source>
        <dbReference type="ARBA" id="ARBA00022692"/>
    </source>
</evidence>
<dbReference type="InterPro" id="IPR017871">
    <property type="entry name" value="ABC_transporter-like_CS"/>
</dbReference>
<dbReference type="PANTHER" id="PTHR24221">
    <property type="entry name" value="ATP-BINDING CASSETTE SUB-FAMILY B"/>
    <property type="match status" value="1"/>
</dbReference>
<dbReference type="SUPFAM" id="SSF90123">
    <property type="entry name" value="ABC transporter transmembrane region"/>
    <property type="match status" value="1"/>
</dbReference>